<dbReference type="HOGENOM" id="CLU_2358827_0_0_12"/>
<comment type="caution">
    <text evidence="2">The sequence shown here is derived from an EMBL/GenBank/DDBJ whole genome shotgun (WGS) entry which is preliminary data.</text>
</comment>
<dbReference type="AlphaFoldDB" id="M2BJ60"/>
<proteinExistence type="predicted"/>
<evidence type="ECO:0000313" key="2">
    <source>
        <dbReference type="EMBL" id="EMB25062.1"/>
    </source>
</evidence>
<evidence type="ECO:0000256" key="1">
    <source>
        <dbReference type="SAM" id="Coils"/>
    </source>
</evidence>
<name>M2BJ60_TREDN</name>
<feature type="coiled-coil region" evidence="1">
    <location>
        <begin position="37"/>
        <end position="83"/>
    </location>
</feature>
<keyword evidence="1" id="KW-0175">Coiled coil</keyword>
<protein>
    <recommendedName>
        <fullName evidence="4">Lipoprotein</fullName>
    </recommendedName>
</protein>
<dbReference type="RefSeq" id="WP_010694804.1">
    <property type="nucleotide sequence ID" value="NZ_KB442453.1"/>
</dbReference>
<accession>M2BJ60</accession>
<sequence length="96" mass="10973">MKKTFYVSIAILLLATCAFGLVGCSTKSLIDKNIKLLEKYAEKYEKAYKANDEATLEALIEPISNLMMDLENYKDEMTDEQKKRVVKVVNYLANLK</sequence>
<dbReference type="PROSITE" id="PS51257">
    <property type="entry name" value="PROKAR_LIPOPROTEIN"/>
    <property type="match status" value="1"/>
</dbReference>
<organism evidence="2 3">
    <name type="scientific">Treponema denticola SP33</name>
    <dbReference type="NCBI Taxonomy" id="999437"/>
    <lineage>
        <taxon>Bacteria</taxon>
        <taxon>Pseudomonadati</taxon>
        <taxon>Spirochaetota</taxon>
        <taxon>Spirochaetia</taxon>
        <taxon>Spirochaetales</taxon>
        <taxon>Treponemataceae</taxon>
        <taxon>Treponema</taxon>
    </lineage>
</organism>
<gene>
    <name evidence="2" type="ORF">HMPREF9733_01124</name>
</gene>
<dbReference type="PATRIC" id="fig|999437.3.peg.1143"/>
<reference evidence="2 3" key="1">
    <citation type="submission" date="2012-01" db="EMBL/GenBank/DDBJ databases">
        <title>The Genome Sequence of Treponema denticola SP33.</title>
        <authorList>
            <consortium name="The Broad Institute Genome Sequencing Platform"/>
            <person name="Earl A."/>
            <person name="Ward D."/>
            <person name="Feldgarden M."/>
            <person name="Gevers D."/>
            <person name="Blanton J.M."/>
            <person name="Fenno C.J."/>
            <person name="Baranova O.V."/>
            <person name="Mathney J."/>
            <person name="Dewhirst F.E."/>
            <person name="Izard J."/>
            <person name="Young S.K."/>
            <person name="Zeng Q."/>
            <person name="Gargeya S."/>
            <person name="Fitzgerald M."/>
            <person name="Haas B."/>
            <person name="Abouelleil A."/>
            <person name="Alvarado L."/>
            <person name="Arachchi H.M."/>
            <person name="Berlin A."/>
            <person name="Chapman S.B."/>
            <person name="Gearin G."/>
            <person name="Goldberg J."/>
            <person name="Griggs A."/>
            <person name="Gujja S."/>
            <person name="Hansen M."/>
            <person name="Heiman D."/>
            <person name="Howarth C."/>
            <person name="Larimer J."/>
            <person name="Lui A."/>
            <person name="MacDonald P.J.P."/>
            <person name="McCowen C."/>
            <person name="Montmayeur A."/>
            <person name="Murphy C."/>
            <person name="Neiman D."/>
            <person name="Pearson M."/>
            <person name="Priest M."/>
            <person name="Roberts A."/>
            <person name="Saif S."/>
            <person name="Shea T."/>
            <person name="Sisk P."/>
            <person name="Stolte C."/>
            <person name="Sykes S."/>
            <person name="Wortman J."/>
            <person name="Nusbaum C."/>
            <person name="Birren B."/>
        </authorList>
    </citation>
    <scope>NUCLEOTIDE SEQUENCE [LARGE SCALE GENOMIC DNA]</scope>
    <source>
        <strain evidence="2 3">SP33</strain>
    </source>
</reference>
<dbReference type="EMBL" id="AGDZ01000019">
    <property type="protein sequence ID" value="EMB25062.1"/>
    <property type="molecule type" value="Genomic_DNA"/>
</dbReference>
<evidence type="ECO:0008006" key="4">
    <source>
        <dbReference type="Google" id="ProtNLM"/>
    </source>
</evidence>
<evidence type="ECO:0000313" key="3">
    <source>
        <dbReference type="Proteomes" id="UP000016183"/>
    </source>
</evidence>
<dbReference type="Proteomes" id="UP000016183">
    <property type="component" value="Unassembled WGS sequence"/>
</dbReference>